<gene>
    <name evidence="1" type="ORF">Golob_020099</name>
</gene>
<dbReference type="EMBL" id="JABEZX010000001">
    <property type="protein sequence ID" value="MBA0549038.1"/>
    <property type="molecule type" value="Genomic_DNA"/>
</dbReference>
<evidence type="ECO:0000313" key="2">
    <source>
        <dbReference type="Proteomes" id="UP000593572"/>
    </source>
</evidence>
<dbReference type="Proteomes" id="UP000593572">
    <property type="component" value="Unassembled WGS sequence"/>
</dbReference>
<evidence type="ECO:0000313" key="1">
    <source>
        <dbReference type="EMBL" id="MBA0549038.1"/>
    </source>
</evidence>
<organism evidence="1 2">
    <name type="scientific">Gossypium lobatum</name>
    <dbReference type="NCBI Taxonomy" id="34289"/>
    <lineage>
        <taxon>Eukaryota</taxon>
        <taxon>Viridiplantae</taxon>
        <taxon>Streptophyta</taxon>
        <taxon>Embryophyta</taxon>
        <taxon>Tracheophyta</taxon>
        <taxon>Spermatophyta</taxon>
        <taxon>Magnoliopsida</taxon>
        <taxon>eudicotyledons</taxon>
        <taxon>Gunneridae</taxon>
        <taxon>Pentapetalae</taxon>
        <taxon>rosids</taxon>
        <taxon>malvids</taxon>
        <taxon>Malvales</taxon>
        <taxon>Malvaceae</taxon>
        <taxon>Malvoideae</taxon>
        <taxon>Gossypium</taxon>
    </lineage>
</organism>
<name>A0A7J8L9C0_9ROSI</name>
<proteinExistence type="predicted"/>
<reference evidence="1 2" key="1">
    <citation type="journal article" date="2019" name="Genome Biol. Evol.">
        <title>Insights into the evolution of the New World diploid cottons (Gossypium, subgenus Houzingenia) based on genome sequencing.</title>
        <authorList>
            <person name="Grover C.E."/>
            <person name="Arick M.A. 2nd"/>
            <person name="Thrash A."/>
            <person name="Conover J.L."/>
            <person name="Sanders W.S."/>
            <person name="Peterson D.G."/>
            <person name="Frelichowski J.E."/>
            <person name="Scheffler J.A."/>
            <person name="Scheffler B.E."/>
            <person name="Wendel J.F."/>
        </authorList>
    </citation>
    <scope>NUCLEOTIDE SEQUENCE [LARGE SCALE GENOMIC DNA]</scope>
    <source>
        <strain evidence="1">157</strain>
        <tissue evidence="1">Leaf</tissue>
    </source>
</reference>
<accession>A0A7J8L9C0</accession>
<keyword evidence="2" id="KW-1185">Reference proteome</keyword>
<sequence length="116" mass="13218">MACPRCERANENLDHILRKCPVSVEFNEDYSDARCRLYRLTETSVFMKDRSGKVTQWVPLFRAFIKINFDGAFDKCRFRSSSRVVVRSVEGVVLVSSTVLHEDIGSTFAAEALACF</sequence>
<protein>
    <recommendedName>
        <fullName evidence="3">Reverse transcriptase zinc-binding domain-containing protein</fullName>
    </recommendedName>
</protein>
<dbReference type="AlphaFoldDB" id="A0A7J8L9C0"/>
<comment type="caution">
    <text evidence="1">The sequence shown here is derived from an EMBL/GenBank/DDBJ whole genome shotgun (WGS) entry which is preliminary data.</text>
</comment>
<evidence type="ECO:0008006" key="3">
    <source>
        <dbReference type="Google" id="ProtNLM"/>
    </source>
</evidence>